<comment type="caution">
    <text evidence="2">The sequence shown here is derived from an EMBL/GenBank/DDBJ whole genome shotgun (WGS) entry which is preliminary data.</text>
</comment>
<keyword evidence="3" id="KW-1185">Reference proteome</keyword>
<evidence type="ECO:0000313" key="3">
    <source>
        <dbReference type="Proteomes" id="UP000019487"/>
    </source>
</evidence>
<dbReference type="EMBL" id="AYSA01000366">
    <property type="protein sequence ID" value="ESZ92695.1"/>
    <property type="molecule type" value="Genomic_DNA"/>
</dbReference>
<accession>W9CDQ9</accession>
<protein>
    <submittedName>
        <fullName evidence="2">Uncharacterized protein</fullName>
    </submittedName>
</protein>
<sequence length="292" mass="32981">MERALALLAPKCGMPIAYFLQQDYSNVLAIEYARKFDTPKLAVPISNKLGFSVYRLNNPFARQKWEITFQPTETMRMRAEQTKLVLIAAAVTPPAIYRSSIVDDHEDSSCSVEKGYNGGDSGGGDDDSDVGGNGRGDGETSLPKPFIRAPARFSSIAPYDAHHSDIDFSLIFDVGYANRLIPWNPDGPKMIESLHLTAHNNIFKIHPDHFIVNGYNALPDAHLYMKRKLLCRLIRKIAEKEHEDSKWGTVNIMRHEPEWWIDGEVEDPALYRESRGFDDRKGHNTPNNTFCS</sequence>
<evidence type="ECO:0000313" key="2">
    <source>
        <dbReference type="EMBL" id="ESZ92695.1"/>
    </source>
</evidence>
<proteinExistence type="predicted"/>
<gene>
    <name evidence="2" type="ORF">SBOR_6907</name>
</gene>
<name>W9CDQ9_SCLBF</name>
<reference evidence="2 3" key="1">
    <citation type="journal article" date="2014" name="Genome Announc.">
        <title>Draft genome sequence of Sclerotinia borealis, a psychrophilic plant pathogenic fungus.</title>
        <authorList>
            <person name="Mardanov A.V."/>
            <person name="Beletsky A.V."/>
            <person name="Kadnikov V.V."/>
            <person name="Ignatov A.N."/>
            <person name="Ravin N.V."/>
        </authorList>
    </citation>
    <scope>NUCLEOTIDE SEQUENCE [LARGE SCALE GENOMIC DNA]</scope>
    <source>
        <strain evidence="3">F-4157</strain>
    </source>
</reference>
<feature type="region of interest" description="Disordered" evidence="1">
    <location>
        <begin position="107"/>
        <end position="145"/>
    </location>
</feature>
<dbReference type="HOGENOM" id="CLU_953619_0_0_1"/>
<evidence type="ECO:0000256" key="1">
    <source>
        <dbReference type="SAM" id="MobiDB-lite"/>
    </source>
</evidence>
<dbReference type="Proteomes" id="UP000019487">
    <property type="component" value="Unassembled WGS sequence"/>
</dbReference>
<dbReference type="AlphaFoldDB" id="W9CDQ9"/>
<organism evidence="2 3">
    <name type="scientific">Sclerotinia borealis (strain F-4128)</name>
    <dbReference type="NCBI Taxonomy" id="1432307"/>
    <lineage>
        <taxon>Eukaryota</taxon>
        <taxon>Fungi</taxon>
        <taxon>Dikarya</taxon>
        <taxon>Ascomycota</taxon>
        <taxon>Pezizomycotina</taxon>
        <taxon>Leotiomycetes</taxon>
        <taxon>Helotiales</taxon>
        <taxon>Sclerotiniaceae</taxon>
        <taxon>Sclerotinia</taxon>
    </lineage>
</organism>